<evidence type="ECO:0000313" key="3">
    <source>
        <dbReference type="Proteomes" id="UP000275408"/>
    </source>
</evidence>
<dbReference type="PANTHER" id="PTHR46599">
    <property type="entry name" value="PIGGYBAC TRANSPOSABLE ELEMENT-DERIVED PROTEIN 4"/>
    <property type="match status" value="1"/>
</dbReference>
<dbReference type="Pfam" id="PF13843">
    <property type="entry name" value="DDE_Tnp_1_7"/>
    <property type="match status" value="1"/>
</dbReference>
<evidence type="ECO:0000313" key="2">
    <source>
        <dbReference type="EMBL" id="RMX51888.1"/>
    </source>
</evidence>
<accession>A0A3M6UEN5</accession>
<dbReference type="AlphaFoldDB" id="A0A3M6UEN5"/>
<feature type="domain" description="PiggyBac transposable element-derived protein" evidence="1">
    <location>
        <begin position="27"/>
        <end position="86"/>
    </location>
</feature>
<sequence>MDLPHVITEDERNNHLFKIGKVSSFINPFNYGQEVSIDEAMILYEERFAIKVRMPDKPINFEVKFFILCDVKSRYCKNVIIYADKDDAAAGVMKSVH</sequence>
<dbReference type="OrthoDB" id="5981073at2759"/>
<dbReference type="Proteomes" id="UP000275408">
    <property type="component" value="Unassembled WGS sequence"/>
</dbReference>
<dbReference type="EMBL" id="RCHS01001707">
    <property type="protein sequence ID" value="RMX51888.1"/>
    <property type="molecule type" value="Genomic_DNA"/>
</dbReference>
<keyword evidence="3" id="KW-1185">Reference proteome</keyword>
<organism evidence="2 3">
    <name type="scientific">Pocillopora damicornis</name>
    <name type="common">Cauliflower coral</name>
    <name type="synonym">Millepora damicornis</name>
    <dbReference type="NCBI Taxonomy" id="46731"/>
    <lineage>
        <taxon>Eukaryota</taxon>
        <taxon>Metazoa</taxon>
        <taxon>Cnidaria</taxon>
        <taxon>Anthozoa</taxon>
        <taxon>Hexacorallia</taxon>
        <taxon>Scleractinia</taxon>
        <taxon>Astrocoeniina</taxon>
        <taxon>Pocilloporidae</taxon>
        <taxon>Pocillopora</taxon>
    </lineage>
</organism>
<reference evidence="2 3" key="1">
    <citation type="journal article" date="2018" name="Sci. Rep.">
        <title>Comparative analysis of the Pocillopora damicornis genome highlights role of immune system in coral evolution.</title>
        <authorList>
            <person name="Cunning R."/>
            <person name="Bay R.A."/>
            <person name="Gillette P."/>
            <person name="Baker A.C."/>
            <person name="Traylor-Knowles N."/>
        </authorList>
    </citation>
    <scope>NUCLEOTIDE SEQUENCE [LARGE SCALE GENOMIC DNA]</scope>
    <source>
        <strain evidence="2">RSMAS</strain>
        <tissue evidence="2">Whole animal</tissue>
    </source>
</reference>
<dbReference type="InterPro" id="IPR029526">
    <property type="entry name" value="PGBD"/>
</dbReference>
<protein>
    <recommendedName>
        <fullName evidence="1">PiggyBac transposable element-derived protein domain-containing protein</fullName>
    </recommendedName>
</protein>
<evidence type="ECO:0000259" key="1">
    <source>
        <dbReference type="Pfam" id="PF13843"/>
    </source>
</evidence>
<proteinExistence type="predicted"/>
<gene>
    <name evidence="2" type="ORF">pdam_00012199</name>
</gene>
<comment type="caution">
    <text evidence="2">The sequence shown here is derived from an EMBL/GenBank/DDBJ whole genome shotgun (WGS) entry which is preliminary data.</text>
</comment>
<name>A0A3M6UEN5_POCDA</name>
<dbReference type="PANTHER" id="PTHR46599:SF3">
    <property type="entry name" value="PIGGYBAC TRANSPOSABLE ELEMENT-DERIVED PROTEIN 4"/>
    <property type="match status" value="1"/>
</dbReference>